<feature type="transmembrane region" description="Helical" evidence="11">
    <location>
        <begin position="463"/>
        <end position="484"/>
    </location>
</feature>
<dbReference type="SMART" id="SM00387">
    <property type="entry name" value="HATPase_c"/>
    <property type="match status" value="1"/>
</dbReference>
<evidence type="ECO:0000256" key="7">
    <source>
        <dbReference type="ARBA" id="ARBA00022840"/>
    </source>
</evidence>
<dbReference type="PANTHER" id="PTHR45569">
    <property type="entry name" value="SENSOR PROTEIN KDPD"/>
    <property type="match status" value="1"/>
</dbReference>
<dbReference type="Gene3D" id="1.20.120.620">
    <property type="entry name" value="Backbone structure of the membrane domain of e. Coli histidine kinase receptor kdpd"/>
    <property type="match status" value="1"/>
</dbReference>
<keyword evidence="10 11" id="KW-0472">Membrane</keyword>
<name>A0A2P2C0W4_9ZZZZ</name>
<keyword evidence="9" id="KW-0902">Two-component regulatory system</keyword>
<dbReference type="InterPro" id="IPR025201">
    <property type="entry name" value="KdpD_TM"/>
</dbReference>
<feature type="transmembrane region" description="Helical" evidence="11">
    <location>
        <begin position="416"/>
        <end position="443"/>
    </location>
</feature>
<keyword evidence="4 11" id="KW-0812">Transmembrane</keyword>
<gene>
    <name evidence="13" type="ORF">NOCA2290045</name>
</gene>
<dbReference type="InterPro" id="IPR006016">
    <property type="entry name" value="UspA"/>
</dbReference>
<feature type="transmembrane region" description="Helical" evidence="11">
    <location>
        <begin position="384"/>
        <end position="404"/>
    </location>
</feature>
<dbReference type="InterPro" id="IPR027417">
    <property type="entry name" value="P-loop_NTPase"/>
</dbReference>
<protein>
    <submittedName>
        <fullName evidence="13">Osmosensitive K+ channel signal transduction histidine kinase</fullName>
    </submittedName>
</protein>
<dbReference type="FunFam" id="3.40.50.300:FF:000483">
    <property type="entry name" value="Sensor histidine kinase KdpD"/>
    <property type="match status" value="1"/>
</dbReference>
<dbReference type="PANTHER" id="PTHR45569:SF1">
    <property type="entry name" value="SENSOR PROTEIN KDPD"/>
    <property type="match status" value="1"/>
</dbReference>
<dbReference type="Pfam" id="PF00512">
    <property type="entry name" value="HisKA"/>
    <property type="match status" value="1"/>
</dbReference>
<sequence>MPHTEGVRTGKLVVYLGAAPGVGKTFAMLDEAHRRLARGTDVVVGLVETHGRARTRDRLAGLEVLPRRTVTYRGADFGELDVEAVLARRPTIVLVDELAHTNVPGSRHRKRADDIAEIRAAGIDVITTVNIQHLESLNDDVERITGIRQRETVPDEVVRTADQIQLVDMAPDALRRRLAHGNVYAADQIDASLTSYFRIGNLTALRELALLWLADRVDDDLDDYRRLNHIEEPWPARERVVVAVTGGAESETLLRRGARIAQRDSGSSLMAVHVITADGLTGRPARDLARLQRLVTDLGGSFHTVVGEDVARAIVDFAHGVNASMIVVGVSRHGRLRHLLTGSTGTSVARRADPIDVHLVTHEEAGRASLTLRPSTPLTRRRHATGWVLALLAPLFLTAVLRAFDEHLGLTTDLLLFLALAVAVALVGGRLPALVTALSGFLLLNWFFTPPRGELTIGDPENVFALVIFVVVTIAVASVVDVAARQTEEARRARAEAATLASLSRSVLSGEDTAEALVSRLRETFGLSGVELVVRDGGDWTTLAGAGEPAADEPSTQVTIDADRALLLHGHPLPAADRRVVEAFATQAGLVLEYRRLRERAAQALVLEGAEATRTSLLRAVSHDLRTPLATIRAAVDGLLGGSVPVADARPLTETIEAATTTLEQLIGNLLDLSRLQARMVQPQLAATTLEEVLPAALLGLPPDAVDLDLAEDLPLVETDSGLLARVVGNILGNAIEHSPAGQPVRMTACARPGFVDILVVDRGPGLPPEQREQMFEPFQRLGDRVPGGLGLGLAVARGLADALGAEISPEDTPGGGLTMIVSVPRARLST</sequence>
<keyword evidence="13" id="KW-0813">Transport</keyword>
<dbReference type="SUPFAM" id="SSF47384">
    <property type="entry name" value="Homodimeric domain of signal transducing histidine kinase"/>
    <property type="match status" value="1"/>
</dbReference>
<dbReference type="InterPro" id="IPR003852">
    <property type="entry name" value="Sig_transdc_His_kinase_KdpD_N"/>
</dbReference>
<keyword evidence="2" id="KW-0597">Phosphoprotein</keyword>
<dbReference type="Gene3D" id="1.10.287.130">
    <property type="match status" value="1"/>
</dbReference>
<dbReference type="SMART" id="SM00388">
    <property type="entry name" value="HisKA"/>
    <property type="match status" value="1"/>
</dbReference>
<dbReference type="GO" id="GO:0034220">
    <property type="term" value="P:monoatomic ion transmembrane transport"/>
    <property type="evidence" value="ECO:0007669"/>
    <property type="project" value="UniProtKB-KW"/>
</dbReference>
<keyword evidence="7" id="KW-0067">ATP-binding</keyword>
<dbReference type="InterPro" id="IPR005467">
    <property type="entry name" value="His_kinase_dom"/>
</dbReference>
<keyword evidence="13" id="KW-0406">Ion transport</keyword>
<keyword evidence="8 11" id="KW-1133">Transmembrane helix</keyword>
<evidence type="ECO:0000256" key="1">
    <source>
        <dbReference type="ARBA" id="ARBA00004141"/>
    </source>
</evidence>
<keyword evidence="13" id="KW-0407">Ion channel</keyword>
<keyword evidence="6 13" id="KW-0418">Kinase</keyword>
<dbReference type="Pfam" id="PF02702">
    <property type="entry name" value="KdpD"/>
    <property type="match status" value="1"/>
</dbReference>
<feature type="domain" description="Histidine kinase" evidence="12">
    <location>
        <begin position="620"/>
        <end position="828"/>
    </location>
</feature>
<evidence type="ECO:0000256" key="5">
    <source>
        <dbReference type="ARBA" id="ARBA00022741"/>
    </source>
</evidence>
<dbReference type="GO" id="GO:0005737">
    <property type="term" value="C:cytoplasm"/>
    <property type="evidence" value="ECO:0007669"/>
    <property type="project" value="UniProtKB-ARBA"/>
</dbReference>
<dbReference type="CDD" id="cd00082">
    <property type="entry name" value="HisKA"/>
    <property type="match status" value="1"/>
</dbReference>
<dbReference type="EMBL" id="CZKA01000022">
    <property type="protein sequence ID" value="CUR55658.1"/>
    <property type="molecule type" value="Genomic_DNA"/>
</dbReference>
<dbReference type="PRINTS" id="PR00344">
    <property type="entry name" value="BCTRLSENSOR"/>
</dbReference>
<dbReference type="InterPro" id="IPR003594">
    <property type="entry name" value="HATPase_dom"/>
</dbReference>
<accession>A0A2P2C0W4</accession>
<dbReference type="Gene3D" id="3.30.565.10">
    <property type="entry name" value="Histidine kinase-like ATPase, C-terminal domain"/>
    <property type="match status" value="1"/>
</dbReference>
<dbReference type="CDD" id="cd00075">
    <property type="entry name" value="HATPase"/>
    <property type="match status" value="1"/>
</dbReference>
<dbReference type="GO" id="GO:0005524">
    <property type="term" value="F:ATP binding"/>
    <property type="evidence" value="ECO:0007669"/>
    <property type="project" value="UniProtKB-KW"/>
</dbReference>
<dbReference type="Gene3D" id="3.40.50.12370">
    <property type="match status" value="1"/>
</dbReference>
<dbReference type="InterPro" id="IPR004358">
    <property type="entry name" value="Sig_transdc_His_kin-like_C"/>
</dbReference>
<dbReference type="Gene3D" id="3.40.50.300">
    <property type="entry name" value="P-loop containing nucleotide triphosphate hydrolases"/>
    <property type="match status" value="1"/>
</dbReference>
<dbReference type="Pfam" id="PF00582">
    <property type="entry name" value="Usp"/>
    <property type="match status" value="1"/>
</dbReference>
<dbReference type="InterPro" id="IPR052023">
    <property type="entry name" value="Histidine_kinase_KdpD"/>
</dbReference>
<dbReference type="AlphaFoldDB" id="A0A2P2C0W4"/>
<dbReference type="Pfam" id="PF02518">
    <property type="entry name" value="HATPase_c"/>
    <property type="match status" value="1"/>
</dbReference>
<dbReference type="InterPro" id="IPR003661">
    <property type="entry name" value="HisK_dim/P_dom"/>
</dbReference>
<comment type="subcellular location">
    <subcellularLocation>
        <location evidence="1">Membrane</location>
        <topology evidence="1">Multi-pass membrane protein</topology>
    </subcellularLocation>
</comment>
<dbReference type="SUPFAM" id="SSF52402">
    <property type="entry name" value="Adenine nucleotide alpha hydrolases-like"/>
    <property type="match status" value="1"/>
</dbReference>
<evidence type="ECO:0000256" key="11">
    <source>
        <dbReference type="SAM" id="Phobius"/>
    </source>
</evidence>
<dbReference type="GO" id="GO:0000155">
    <property type="term" value="F:phosphorelay sensor kinase activity"/>
    <property type="evidence" value="ECO:0007669"/>
    <property type="project" value="InterPro"/>
</dbReference>
<dbReference type="InterPro" id="IPR036890">
    <property type="entry name" value="HATPase_C_sf"/>
</dbReference>
<dbReference type="InterPro" id="IPR036097">
    <property type="entry name" value="HisK_dim/P_sf"/>
</dbReference>
<proteinExistence type="predicted"/>
<evidence type="ECO:0000256" key="6">
    <source>
        <dbReference type="ARBA" id="ARBA00022777"/>
    </source>
</evidence>
<evidence type="ECO:0000313" key="13">
    <source>
        <dbReference type="EMBL" id="CUR55658.1"/>
    </source>
</evidence>
<evidence type="ECO:0000256" key="9">
    <source>
        <dbReference type="ARBA" id="ARBA00023012"/>
    </source>
</evidence>
<reference evidence="13" key="1">
    <citation type="submission" date="2015-08" db="EMBL/GenBank/DDBJ databases">
        <authorList>
            <person name="Babu N.S."/>
            <person name="Beckwith C.J."/>
            <person name="Beseler K.G."/>
            <person name="Brison A."/>
            <person name="Carone J.V."/>
            <person name="Caskin T.P."/>
            <person name="Diamond M."/>
            <person name="Durham M.E."/>
            <person name="Foxe J.M."/>
            <person name="Go M."/>
            <person name="Henderson B.A."/>
            <person name="Jones I.B."/>
            <person name="McGettigan J.A."/>
            <person name="Micheletti S.J."/>
            <person name="Nasrallah M.E."/>
            <person name="Ortiz D."/>
            <person name="Piller C.R."/>
            <person name="Privatt S.R."/>
            <person name="Schneider S.L."/>
            <person name="Sharp S."/>
            <person name="Smith T.C."/>
            <person name="Stanton J.D."/>
            <person name="Ullery H.E."/>
            <person name="Wilson R.J."/>
            <person name="Serrano M.G."/>
            <person name="Buck G."/>
            <person name="Lee V."/>
            <person name="Wang Y."/>
            <person name="Carvalho R."/>
            <person name="Voegtly L."/>
            <person name="Shi R."/>
            <person name="Duckworth R."/>
            <person name="Johnson A."/>
            <person name="Loviza R."/>
            <person name="Walstead R."/>
            <person name="Shah Z."/>
            <person name="Kiflezghi M."/>
            <person name="Wade K."/>
            <person name="Ball S.L."/>
            <person name="Bradley K.W."/>
            <person name="Asai D.J."/>
            <person name="Bowman C.A."/>
            <person name="Russell D.A."/>
            <person name="Pope W.H."/>
            <person name="Jacobs-Sera D."/>
            <person name="Hendrix R.W."/>
            <person name="Hatfull G.F."/>
        </authorList>
    </citation>
    <scope>NUCLEOTIDE SEQUENCE</scope>
</reference>
<dbReference type="SUPFAM" id="SSF55874">
    <property type="entry name" value="ATPase domain of HSP90 chaperone/DNA topoisomerase II/histidine kinase"/>
    <property type="match status" value="1"/>
</dbReference>
<dbReference type="GO" id="GO:0005886">
    <property type="term" value="C:plasma membrane"/>
    <property type="evidence" value="ECO:0007669"/>
    <property type="project" value="TreeGrafter"/>
</dbReference>
<organism evidence="13">
    <name type="scientific">metagenome</name>
    <dbReference type="NCBI Taxonomy" id="256318"/>
    <lineage>
        <taxon>unclassified sequences</taxon>
        <taxon>metagenomes</taxon>
    </lineage>
</organism>
<evidence type="ECO:0000256" key="2">
    <source>
        <dbReference type="ARBA" id="ARBA00022553"/>
    </source>
</evidence>
<evidence type="ECO:0000256" key="10">
    <source>
        <dbReference type="ARBA" id="ARBA00023136"/>
    </source>
</evidence>
<evidence type="ECO:0000256" key="3">
    <source>
        <dbReference type="ARBA" id="ARBA00022679"/>
    </source>
</evidence>
<keyword evidence="5" id="KW-0547">Nucleotide-binding</keyword>
<dbReference type="InterPro" id="IPR038318">
    <property type="entry name" value="KdpD_sf"/>
</dbReference>
<evidence type="ECO:0000256" key="4">
    <source>
        <dbReference type="ARBA" id="ARBA00022692"/>
    </source>
</evidence>
<dbReference type="Pfam" id="PF13493">
    <property type="entry name" value="DUF4118"/>
    <property type="match status" value="1"/>
</dbReference>
<keyword evidence="3" id="KW-0808">Transferase</keyword>
<evidence type="ECO:0000256" key="8">
    <source>
        <dbReference type="ARBA" id="ARBA00022989"/>
    </source>
</evidence>
<dbReference type="PROSITE" id="PS50109">
    <property type="entry name" value="HIS_KIN"/>
    <property type="match status" value="1"/>
</dbReference>
<evidence type="ECO:0000259" key="12">
    <source>
        <dbReference type="PROSITE" id="PS50109"/>
    </source>
</evidence>